<dbReference type="Proteomes" id="UP000810252">
    <property type="component" value="Unassembled WGS sequence"/>
</dbReference>
<dbReference type="InterPro" id="IPR045886">
    <property type="entry name" value="ThiF/MoeB/HesA"/>
</dbReference>
<dbReference type="InterPro" id="IPR035985">
    <property type="entry name" value="Ubiquitin-activating_enz"/>
</dbReference>
<dbReference type="Pfam" id="PF00899">
    <property type="entry name" value="ThiF"/>
    <property type="match status" value="1"/>
</dbReference>
<evidence type="ECO:0000313" key="2">
    <source>
        <dbReference type="EMBL" id="MBO8449166.1"/>
    </source>
</evidence>
<dbReference type="PANTHER" id="PTHR43267:SF1">
    <property type="entry name" value="TRNA THREONYLCARBAMOYLADENOSINE DEHYDRATASE"/>
    <property type="match status" value="1"/>
</dbReference>
<accession>A0A9D9EJB3</accession>
<feature type="domain" description="THIF-type NAD/FAD binding fold" evidence="1">
    <location>
        <begin position="191"/>
        <end position="331"/>
    </location>
</feature>
<sequence length="448" mass="50254">MEDAMPIQTIHNFRKADPKAMIPSEILSPGHINEPLVMRGYYVPDTEYFNIMPEGNASIDRNRIAHRPVGYILPENPFLAIDEGLCREKEPEMKMNADVLKAKAARPVQAGPLTGEEMERLSSYIDSKYPGLVADESFFSDNTPDRLLGYFSSERLHLIQLSSMTEVRLEAYSLKLDVFSRNTGILESDIMLNKRALFIGCGSVGSLVAVELAKAGVGSFMLVDMDVFGYHNICRHQCGIYDVGRFKTDAVADRILQINPYAEIRKFNRPIQDVDTDILKAFCTEDTVIIGGADNREGDHYACRFAMQGGSAFISIGCWERAFAGEIFYCLPGMPDYSDFLDAIGYTSGRVTQNRRFYTTEEDLEKVSFEPGISADINFVTIIAVKIILDLLNRSNPRFTQRLVPYISQYTLVCNTNDTSIGGEQAEIFSYPLQVTTSITVPYSKNRK</sequence>
<dbReference type="PANTHER" id="PTHR43267">
    <property type="entry name" value="TRNA THREONYLCARBAMOYLADENOSINE DEHYDRATASE"/>
    <property type="match status" value="1"/>
</dbReference>
<protein>
    <submittedName>
        <fullName evidence="2">ThiF family adenylyltransferase</fullName>
    </submittedName>
</protein>
<gene>
    <name evidence="2" type="ORF">IAC29_07845</name>
</gene>
<proteinExistence type="predicted"/>
<reference evidence="2" key="2">
    <citation type="journal article" date="2021" name="PeerJ">
        <title>Extensive microbial diversity within the chicken gut microbiome revealed by metagenomics and culture.</title>
        <authorList>
            <person name="Gilroy R."/>
            <person name="Ravi A."/>
            <person name="Getino M."/>
            <person name="Pursley I."/>
            <person name="Horton D.L."/>
            <person name="Alikhan N.F."/>
            <person name="Baker D."/>
            <person name="Gharbi K."/>
            <person name="Hall N."/>
            <person name="Watson M."/>
            <person name="Adriaenssens E.M."/>
            <person name="Foster-Nyarko E."/>
            <person name="Jarju S."/>
            <person name="Secka A."/>
            <person name="Antonio M."/>
            <person name="Oren A."/>
            <person name="Chaudhuri R.R."/>
            <person name="La Ragione R."/>
            <person name="Hildebrand F."/>
            <person name="Pallen M.J."/>
        </authorList>
    </citation>
    <scope>NUCLEOTIDE SEQUENCE</scope>
    <source>
        <strain evidence="2">20514</strain>
    </source>
</reference>
<dbReference type="Gene3D" id="3.40.50.720">
    <property type="entry name" value="NAD(P)-binding Rossmann-like Domain"/>
    <property type="match status" value="1"/>
</dbReference>
<dbReference type="InterPro" id="IPR000594">
    <property type="entry name" value="ThiF_NAD_FAD-bd"/>
</dbReference>
<dbReference type="SUPFAM" id="SSF69572">
    <property type="entry name" value="Activating enzymes of the ubiquitin-like proteins"/>
    <property type="match status" value="1"/>
</dbReference>
<evidence type="ECO:0000313" key="3">
    <source>
        <dbReference type="Proteomes" id="UP000810252"/>
    </source>
</evidence>
<dbReference type="GO" id="GO:0016779">
    <property type="term" value="F:nucleotidyltransferase activity"/>
    <property type="evidence" value="ECO:0007669"/>
    <property type="project" value="UniProtKB-KW"/>
</dbReference>
<dbReference type="EMBL" id="JADIMQ010000112">
    <property type="protein sequence ID" value="MBO8449166.1"/>
    <property type="molecule type" value="Genomic_DNA"/>
</dbReference>
<dbReference type="GO" id="GO:0061504">
    <property type="term" value="P:cyclic threonylcarbamoyladenosine biosynthetic process"/>
    <property type="evidence" value="ECO:0007669"/>
    <property type="project" value="TreeGrafter"/>
</dbReference>
<dbReference type="AlphaFoldDB" id="A0A9D9EJB3"/>
<reference evidence="2" key="1">
    <citation type="submission" date="2020-10" db="EMBL/GenBank/DDBJ databases">
        <authorList>
            <person name="Gilroy R."/>
        </authorList>
    </citation>
    <scope>NUCLEOTIDE SEQUENCE</scope>
    <source>
        <strain evidence="2">20514</strain>
    </source>
</reference>
<organism evidence="2 3">
    <name type="scientific">Candidatus Cryptobacteroides merdigallinarum</name>
    <dbReference type="NCBI Taxonomy" id="2840770"/>
    <lineage>
        <taxon>Bacteria</taxon>
        <taxon>Pseudomonadati</taxon>
        <taxon>Bacteroidota</taxon>
        <taxon>Bacteroidia</taxon>
        <taxon>Bacteroidales</taxon>
        <taxon>Candidatus Cryptobacteroides</taxon>
    </lineage>
</organism>
<dbReference type="GO" id="GO:0061503">
    <property type="term" value="F:tRNA threonylcarbamoyladenosine dehydratase"/>
    <property type="evidence" value="ECO:0007669"/>
    <property type="project" value="TreeGrafter"/>
</dbReference>
<name>A0A9D9EJB3_9BACT</name>
<comment type="caution">
    <text evidence="2">The sequence shown here is derived from an EMBL/GenBank/DDBJ whole genome shotgun (WGS) entry which is preliminary data.</text>
</comment>
<dbReference type="CDD" id="cd01483">
    <property type="entry name" value="E1_enzyme_family"/>
    <property type="match status" value="1"/>
</dbReference>
<keyword evidence="2" id="KW-0548">Nucleotidyltransferase</keyword>
<evidence type="ECO:0000259" key="1">
    <source>
        <dbReference type="Pfam" id="PF00899"/>
    </source>
</evidence>
<dbReference type="GO" id="GO:0008641">
    <property type="term" value="F:ubiquitin-like modifier activating enzyme activity"/>
    <property type="evidence" value="ECO:0007669"/>
    <property type="project" value="InterPro"/>
</dbReference>
<keyword evidence="2" id="KW-0808">Transferase</keyword>